<dbReference type="EMBL" id="AAGDNH010000027">
    <property type="protein sequence ID" value="EBM7266528.1"/>
    <property type="molecule type" value="Genomic_DNA"/>
</dbReference>
<feature type="region of interest" description="Disordered" evidence="1">
    <location>
        <begin position="173"/>
        <end position="210"/>
    </location>
</feature>
<feature type="compositionally biased region" description="Gly residues" evidence="1">
    <location>
        <begin position="111"/>
        <end position="123"/>
    </location>
</feature>
<comment type="caution">
    <text evidence="3">The sequence shown here is derived from an EMBL/GenBank/DDBJ whole genome shotgun (WGS) entry which is preliminary data.</text>
</comment>
<evidence type="ECO:0000313" key="2">
    <source>
        <dbReference type="EMBL" id="EAM4344178.1"/>
    </source>
</evidence>
<organism evidence="3">
    <name type="scientific">Salmonella enterica</name>
    <name type="common">Salmonella choleraesuis</name>
    <dbReference type="NCBI Taxonomy" id="28901"/>
    <lineage>
        <taxon>Bacteria</taxon>
        <taxon>Pseudomonadati</taxon>
        <taxon>Pseudomonadota</taxon>
        <taxon>Gammaproteobacteria</taxon>
        <taxon>Enterobacterales</taxon>
        <taxon>Enterobacteriaceae</taxon>
        <taxon>Salmonella</taxon>
    </lineage>
</organism>
<feature type="region of interest" description="Disordered" evidence="1">
    <location>
        <begin position="1"/>
        <end position="56"/>
    </location>
</feature>
<dbReference type="AlphaFoldDB" id="A0A5T4XRY9"/>
<feature type="compositionally biased region" description="Gly residues" evidence="1">
    <location>
        <begin position="74"/>
        <end position="86"/>
    </location>
</feature>
<gene>
    <name evidence="4" type="ORF">D4S98_24735</name>
    <name evidence="3" type="ORF">DNG04_24510</name>
    <name evidence="2" type="ORF">EA931_23875</name>
</gene>
<sequence>MGGFPHGTGARQDGRISTQHRRPVRWADFHTAPAPGKVGGFPHGTGARQDGRISTQHRRPVRWADFHTAPAPGKVGGFPHGTGARQGGRIPTRHRRAARWADFHTAPAPGKVGGFPHGTGARQGGRISTRHRRPARWADSHIDMYVACVICGLCSSAGRWSYGGVSPVTGRVRPLTRSTAPRPADGPPFPRAALRTPVGDVRQLRGGERD</sequence>
<feature type="region of interest" description="Disordered" evidence="1">
    <location>
        <begin position="69"/>
        <end position="90"/>
    </location>
</feature>
<name>A0A5T4XRY9_SALER</name>
<accession>A0A5T4XRY9</accession>
<evidence type="ECO:0000313" key="4">
    <source>
        <dbReference type="EMBL" id="EBM7266528.1"/>
    </source>
</evidence>
<evidence type="ECO:0000256" key="1">
    <source>
        <dbReference type="SAM" id="MobiDB-lite"/>
    </source>
</evidence>
<proteinExistence type="predicted"/>
<protein>
    <submittedName>
        <fullName evidence="3">Uncharacterized protein</fullName>
    </submittedName>
</protein>
<dbReference type="EMBL" id="AAGAPJ010000017">
    <property type="protein sequence ID" value="EBL9122838.1"/>
    <property type="molecule type" value="Genomic_DNA"/>
</dbReference>
<dbReference type="EMBL" id="AACUXF010000019">
    <property type="protein sequence ID" value="EAM4344178.1"/>
    <property type="molecule type" value="Genomic_DNA"/>
</dbReference>
<feature type="region of interest" description="Disordered" evidence="1">
    <location>
        <begin position="105"/>
        <end position="132"/>
    </location>
</feature>
<evidence type="ECO:0000313" key="3">
    <source>
        <dbReference type="EMBL" id="EBL9122838.1"/>
    </source>
</evidence>
<reference evidence="3" key="1">
    <citation type="submission" date="2018-06" db="EMBL/GenBank/DDBJ databases">
        <authorList>
            <consortium name="PulseNet: The National Subtyping Network for Foodborne Disease Surveillance"/>
            <person name="Tarr C.L."/>
            <person name="Trees E."/>
            <person name="Katz L.S."/>
            <person name="Carleton-Romer H.A."/>
            <person name="Stroika S."/>
            <person name="Kucerova Z."/>
            <person name="Roache K.F."/>
            <person name="Sabol A.L."/>
            <person name="Besser J."/>
            <person name="Gerner-Smidt P."/>
        </authorList>
    </citation>
    <scope>NUCLEOTIDE SEQUENCE</scope>
    <source>
        <strain evidence="3">PNUSAS042511</strain>
        <strain evidence="4">PNUSAS050490</strain>
        <strain evidence="2">PNUSAS058610</strain>
    </source>
</reference>